<proteinExistence type="inferred from homology"/>
<dbReference type="InterPro" id="IPR000209">
    <property type="entry name" value="Peptidase_S8/S53_dom"/>
</dbReference>
<dbReference type="GO" id="GO:0006508">
    <property type="term" value="P:proteolysis"/>
    <property type="evidence" value="ECO:0007669"/>
    <property type="project" value="UniProtKB-KW"/>
</dbReference>
<dbReference type="InterPro" id="IPR036852">
    <property type="entry name" value="Peptidase_S8/S53_dom_sf"/>
</dbReference>
<dbReference type="EMBL" id="JAEPDI010000001">
    <property type="protein sequence ID" value="MCG7937999.1"/>
    <property type="molecule type" value="Genomic_DNA"/>
</dbReference>
<evidence type="ECO:0000256" key="7">
    <source>
        <dbReference type="RuleBase" id="RU003355"/>
    </source>
</evidence>
<dbReference type="InterPro" id="IPR023828">
    <property type="entry name" value="Peptidase_S8_Ser-AS"/>
</dbReference>
<dbReference type="InterPro" id="IPR023827">
    <property type="entry name" value="Peptidase_S8_Asp-AS"/>
</dbReference>
<evidence type="ECO:0000256" key="6">
    <source>
        <dbReference type="PROSITE-ProRule" id="PRU01240"/>
    </source>
</evidence>
<organism evidence="11 12">
    <name type="scientific">Candidatus Thiodiazotropha lotti</name>
    <dbReference type="NCBI Taxonomy" id="2792787"/>
    <lineage>
        <taxon>Bacteria</taxon>
        <taxon>Pseudomonadati</taxon>
        <taxon>Pseudomonadota</taxon>
        <taxon>Gammaproteobacteria</taxon>
        <taxon>Chromatiales</taxon>
        <taxon>Sedimenticolaceae</taxon>
        <taxon>Candidatus Thiodiazotropha</taxon>
    </lineage>
</organism>
<accession>A0A9E4N000</accession>
<dbReference type="InterPro" id="IPR022398">
    <property type="entry name" value="Peptidase_S8_His-AS"/>
</dbReference>
<dbReference type="PRINTS" id="PR00723">
    <property type="entry name" value="SUBTILISIN"/>
</dbReference>
<evidence type="ECO:0000256" key="3">
    <source>
        <dbReference type="ARBA" id="ARBA00022801"/>
    </source>
</evidence>
<evidence type="ECO:0000313" key="11">
    <source>
        <dbReference type="EMBL" id="MCG7937999.1"/>
    </source>
</evidence>
<gene>
    <name evidence="11" type="ORF">JAZ04_03960</name>
</gene>
<dbReference type="SUPFAM" id="SSF89260">
    <property type="entry name" value="Collagen-binding domain"/>
    <property type="match status" value="1"/>
</dbReference>
<dbReference type="InterPro" id="IPR015500">
    <property type="entry name" value="Peptidase_S8_subtilisin-rel"/>
</dbReference>
<dbReference type="PROSITE" id="PS51892">
    <property type="entry name" value="SUBTILASE"/>
    <property type="match status" value="1"/>
</dbReference>
<feature type="compositionally biased region" description="Polar residues" evidence="8">
    <location>
        <begin position="71"/>
        <end position="89"/>
    </location>
</feature>
<dbReference type="InterPro" id="IPR034176">
    <property type="entry name" value="Peptidases_S8_13"/>
</dbReference>
<evidence type="ECO:0000256" key="9">
    <source>
        <dbReference type="SAM" id="SignalP"/>
    </source>
</evidence>
<sequence>MAKIKLSEKLSKILLTLLVSGIIAACGGGGGGGSDDDDGGDSGDGGSTSGSISGLISVPGYVVTDSDVNDDQTTPVANQPANNAQSVPNPVNIGGYVNVAGTGAAGNLRASGDPDDYYLVNLTSGQTLVLNIGDIDVGGVDLDLYLFDVNNLSNPVASSIGTSKFETIVVPSDGQYYVIVHAYSGASNYLLSIGLTASSLVPQGGMSVNDDFVPGEVLVKFDTDSSQAKSLNTGLSHYSFSGSPENEIGVQRLTLNDQFVSNAAARPGIYAQMDSEAQLKLDTIMAIKELNQRSDVVYAQPNYIYQASAIPNDEYYNLQWHYNQINLPQAWDITTGDTSVIVSVIDTGVLLNHPDLSGQLVNGYDFISDAGNANDGDGIDANPDDAGDEIQNGVSSFHGTHVAGTVAASSNNSTGVAGVAWNVRIMPIRVLGKQGGFSSDIIDGILFSAGLSNASGTTPAQRADVINMSLGGASPDQASFDAITAARNAGVIVIAAAGNENTSQLAYPASYTGVVSVSSVDQSRTRAPYSNYGTEIDVAAPGGNTQADVDGDGRADGVLSTLGDDSQGGTSFTYNFYQGTSMAAPHVAGVAALMKSVYAGLTPAEFDSMLSSGELTNDIGNSGRDDLYGHGLIDAYKAVVAAQQRGGGNTPTDPSLSVNPQSLNFSNSLQSTSLFVEEIGGSVGTVQISENISWLSVAANQVNGSGIGSYTVSVDRSGLSPATYTGTIQVSAGTSSVDVNVIMQVLDSSISGDAGRHYVLLVDNATSQPVQQDEVNTNSGSGSYSFSNVSSGDYYVVAGSDMDMDNLICDNGESCGAYPTLSQPNVITVGSGAVNGLDFSATYEYQTPTSNALSAEESVQELMVYPRQD</sequence>
<dbReference type="PROSITE" id="PS51257">
    <property type="entry name" value="PROKAR_LIPOPROTEIN"/>
    <property type="match status" value="1"/>
</dbReference>
<dbReference type="PIRSF" id="PIRSF037893">
    <property type="entry name" value="Subtilisin_rel_Maqu_2796"/>
    <property type="match status" value="1"/>
</dbReference>
<comment type="similarity">
    <text evidence="1 6 7">Belongs to the peptidase S8 family.</text>
</comment>
<feature type="signal peptide" evidence="9">
    <location>
        <begin position="1"/>
        <end position="25"/>
    </location>
</feature>
<dbReference type="InterPro" id="IPR017309">
    <property type="entry name" value="Pept_S8A_subtilisin_proteobac"/>
</dbReference>
<dbReference type="PROSITE" id="PS00136">
    <property type="entry name" value="SUBTILASE_ASP"/>
    <property type="match status" value="1"/>
</dbReference>
<feature type="region of interest" description="Disordered" evidence="8">
    <location>
        <begin position="30"/>
        <end position="49"/>
    </location>
</feature>
<comment type="caution">
    <text evidence="11">The sequence shown here is derived from an EMBL/GenBank/DDBJ whole genome shotgun (WGS) entry which is preliminary data.</text>
</comment>
<keyword evidence="2 6" id="KW-0645">Protease</keyword>
<feature type="domain" description="Peptidase S8/S53" evidence="10">
    <location>
        <begin position="338"/>
        <end position="631"/>
    </location>
</feature>
<evidence type="ECO:0000256" key="8">
    <source>
        <dbReference type="SAM" id="MobiDB-lite"/>
    </source>
</evidence>
<dbReference type="PROSITE" id="PS00137">
    <property type="entry name" value="SUBTILASE_HIS"/>
    <property type="match status" value="1"/>
</dbReference>
<feature type="chain" id="PRO_5039066410" evidence="9">
    <location>
        <begin position="26"/>
        <end position="869"/>
    </location>
</feature>
<dbReference type="Proteomes" id="UP000886687">
    <property type="component" value="Unassembled WGS sequence"/>
</dbReference>
<dbReference type="Gene3D" id="2.60.40.10">
    <property type="entry name" value="Immunoglobulins"/>
    <property type="match status" value="1"/>
</dbReference>
<keyword evidence="4 6" id="KW-0720">Serine protease</keyword>
<evidence type="ECO:0000256" key="2">
    <source>
        <dbReference type="ARBA" id="ARBA00022670"/>
    </source>
</evidence>
<reference evidence="11" key="1">
    <citation type="journal article" date="2021" name="Proc. Natl. Acad. Sci. U.S.A.">
        <title>Global biogeography of chemosynthetic symbionts reveals both localized and globally distributed symbiont groups. .</title>
        <authorList>
            <person name="Osvatic J.T."/>
            <person name="Wilkins L.G.E."/>
            <person name="Leibrecht L."/>
            <person name="Leray M."/>
            <person name="Zauner S."/>
            <person name="Polzin J."/>
            <person name="Camacho Y."/>
            <person name="Gros O."/>
            <person name="van Gils J.A."/>
            <person name="Eisen J.A."/>
            <person name="Petersen J.M."/>
            <person name="Yuen B."/>
        </authorList>
    </citation>
    <scope>NUCLEOTIDE SEQUENCE</scope>
    <source>
        <strain evidence="11">MAGL173</strain>
    </source>
</reference>
<evidence type="ECO:0000259" key="10">
    <source>
        <dbReference type="Pfam" id="PF00082"/>
    </source>
</evidence>
<dbReference type="Gene3D" id="3.40.50.200">
    <property type="entry name" value="Peptidase S8/S53 domain"/>
    <property type="match status" value="1"/>
</dbReference>
<dbReference type="CDD" id="cd07496">
    <property type="entry name" value="Peptidases_S8_13"/>
    <property type="match status" value="1"/>
</dbReference>
<dbReference type="SUPFAM" id="SSF52743">
    <property type="entry name" value="Subtilisin-like"/>
    <property type="match status" value="1"/>
</dbReference>
<dbReference type="Gene3D" id="2.60.120.380">
    <property type="match status" value="1"/>
</dbReference>
<dbReference type="InterPro" id="IPR013783">
    <property type="entry name" value="Ig-like_fold"/>
</dbReference>
<feature type="region of interest" description="Disordered" evidence="8">
    <location>
        <begin position="67"/>
        <end position="89"/>
    </location>
</feature>
<feature type="active site" description="Charge relay system" evidence="5 6">
    <location>
        <position position="581"/>
    </location>
</feature>
<feature type="active site" description="Charge relay system" evidence="5 6">
    <location>
        <position position="398"/>
    </location>
</feature>
<feature type="active site" description="Charge relay system" evidence="5 6">
    <location>
        <position position="346"/>
    </location>
</feature>
<dbReference type="InterPro" id="IPR050131">
    <property type="entry name" value="Peptidase_S8_subtilisin-like"/>
</dbReference>
<evidence type="ECO:0000256" key="1">
    <source>
        <dbReference type="ARBA" id="ARBA00011073"/>
    </source>
</evidence>
<evidence type="ECO:0000256" key="4">
    <source>
        <dbReference type="ARBA" id="ARBA00022825"/>
    </source>
</evidence>
<evidence type="ECO:0000313" key="12">
    <source>
        <dbReference type="Proteomes" id="UP000886687"/>
    </source>
</evidence>
<dbReference type="PANTHER" id="PTHR43806">
    <property type="entry name" value="PEPTIDASE S8"/>
    <property type="match status" value="1"/>
</dbReference>
<keyword evidence="3 6" id="KW-0378">Hydrolase</keyword>
<dbReference type="PANTHER" id="PTHR43806:SF11">
    <property type="entry name" value="CEREVISIN-RELATED"/>
    <property type="match status" value="1"/>
</dbReference>
<dbReference type="PROSITE" id="PS00138">
    <property type="entry name" value="SUBTILASE_SER"/>
    <property type="match status" value="1"/>
</dbReference>
<evidence type="ECO:0000256" key="5">
    <source>
        <dbReference type="PIRSR" id="PIRSR615500-1"/>
    </source>
</evidence>
<dbReference type="Pfam" id="PF00082">
    <property type="entry name" value="Peptidase_S8"/>
    <property type="match status" value="1"/>
</dbReference>
<protein>
    <submittedName>
        <fullName evidence="11">S8 family serine peptidase</fullName>
    </submittedName>
</protein>
<name>A0A9E4N000_9GAMM</name>
<dbReference type="AlphaFoldDB" id="A0A9E4N000"/>
<dbReference type="GO" id="GO:0004252">
    <property type="term" value="F:serine-type endopeptidase activity"/>
    <property type="evidence" value="ECO:0007669"/>
    <property type="project" value="UniProtKB-UniRule"/>
</dbReference>
<keyword evidence="9" id="KW-0732">Signal</keyword>